<sequence length="61" mass="7058">MSPDQASQFLIHHRAFECVNDARFVSFEEAGKEAELKRMCEYHFGPNWSWSLVDLAQAVLN</sequence>
<reference evidence="2" key="1">
    <citation type="submission" date="2017-03" db="EMBL/GenBank/DDBJ databases">
        <authorList>
            <person name="Rodrigo-Torres L."/>
            <person name="Arahal R.D."/>
            <person name="Lucena T."/>
        </authorList>
    </citation>
    <scope>NUCLEOTIDE SEQUENCE [LARGE SCALE GENOMIC DNA]</scope>
    <source>
        <strain evidence="2">CECT 8411</strain>
    </source>
</reference>
<dbReference type="RefSeq" id="WP_085822739.1">
    <property type="nucleotide sequence ID" value="NZ_FWFP01000005.1"/>
</dbReference>
<proteinExistence type="predicted"/>
<dbReference type="Proteomes" id="UP000193778">
    <property type="component" value="Unassembled WGS sequence"/>
</dbReference>
<keyword evidence="2" id="KW-1185">Reference proteome</keyword>
<dbReference type="EMBL" id="FWFP01000005">
    <property type="protein sequence ID" value="SLN47370.1"/>
    <property type="molecule type" value="Genomic_DNA"/>
</dbReference>
<accession>A0A1X6ZCH8</accession>
<evidence type="ECO:0000313" key="2">
    <source>
        <dbReference type="Proteomes" id="UP000193778"/>
    </source>
</evidence>
<evidence type="ECO:0000313" key="1">
    <source>
        <dbReference type="EMBL" id="SLN47370.1"/>
    </source>
</evidence>
<dbReference type="AlphaFoldDB" id="A0A1X6ZCH8"/>
<organism evidence="1 2">
    <name type="scientific">Ruegeria meonggei</name>
    <dbReference type="NCBI Taxonomy" id="1446476"/>
    <lineage>
        <taxon>Bacteria</taxon>
        <taxon>Pseudomonadati</taxon>
        <taxon>Pseudomonadota</taxon>
        <taxon>Alphaproteobacteria</taxon>
        <taxon>Rhodobacterales</taxon>
        <taxon>Roseobacteraceae</taxon>
        <taxon>Ruegeria</taxon>
    </lineage>
</organism>
<dbReference type="OrthoDB" id="5497329at2"/>
<protein>
    <submittedName>
        <fullName evidence="1">Uncharacterized protein</fullName>
    </submittedName>
</protein>
<gene>
    <name evidence="1" type="ORF">RUM8411_02242</name>
</gene>
<name>A0A1X6ZCH8_9RHOB</name>